<proteinExistence type="predicted"/>
<sequence>MRRRVVVALVVALAAGAAGFAWLARPRLAEGSMLSPGAGFTWANDGVEDTRMLLRGRPVPVASARFTVRNEGRVPVTLTGLDTSGQLPWTAGQRVTFQPGPAGVAPETPPVDRIEVAPGGEAIVNWSLDLACRPVLTNAHLDITTLPLRVRTLGLSRTYEFPLRYPMTFAAAPVADPGPTADCGR</sequence>
<dbReference type="EMBL" id="JAVDYC010000001">
    <property type="protein sequence ID" value="MDR7320299.1"/>
    <property type="molecule type" value="Genomic_DNA"/>
</dbReference>
<comment type="caution">
    <text evidence="1">The sequence shown here is derived from an EMBL/GenBank/DDBJ whole genome shotgun (WGS) entry which is preliminary data.</text>
</comment>
<protein>
    <submittedName>
        <fullName evidence="1">Uncharacterized protein</fullName>
    </submittedName>
</protein>
<evidence type="ECO:0000313" key="2">
    <source>
        <dbReference type="Proteomes" id="UP001183629"/>
    </source>
</evidence>
<gene>
    <name evidence="1" type="ORF">J2S44_000549</name>
</gene>
<dbReference type="AlphaFoldDB" id="A0AAE3ZHZ0"/>
<evidence type="ECO:0000313" key="1">
    <source>
        <dbReference type="EMBL" id="MDR7320299.1"/>
    </source>
</evidence>
<organism evidence="1 2">
    <name type="scientific">Catenuloplanes niger</name>
    <dbReference type="NCBI Taxonomy" id="587534"/>
    <lineage>
        <taxon>Bacteria</taxon>
        <taxon>Bacillati</taxon>
        <taxon>Actinomycetota</taxon>
        <taxon>Actinomycetes</taxon>
        <taxon>Micromonosporales</taxon>
        <taxon>Micromonosporaceae</taxon>
        <taxon>Catenuloplanes</taxon>
    </lineage>
</organism>
<dbReference type="Proteomes" id="UP001183629">
    <property type="component" value="Unassembled WGS sequence"/>
</dbReference>
<dbReference type="RefSeq" id="WP_310408743.1">
    <property type="nucleotide sequence ID" value="NZ_JAVDYC010000001.1"/>
</dbReference>
<name>A0AAE3ZHZ0_9ACTN</name>
<reference evidence="1 2" key="1">
    <citation type="submission" date="2023-07" db="EMBL/GenBank/DDBJ databases">
        <title>Sequencing the genomes of 1000 actinobacteria strains.</title>
        <authorList>
            <person name="Klenk H.-P."/>
        </authorList>
    </citation>
    <scope>NUCLEOTIDE SEQUENCE [LARGE SCALE GENOMIC DNA]</scope>
    <source>
        <strain evidence="1 2">DSM 44711</strain>
    </source>
</reference>
<keyword evidence="2" id="KW-1185">Reference proteome</keyword>
<accession>A0AAE3ZHZ0</accession>